<dbReference type="AlphaFoldDB" id="A0A840ZTT7"/>
<comment type="caution">
    <text evidence="2">The sequence shown here is derived from an EMBL/GenBank/DDBJ whole genome shotgun (WGS) entry which is preliminary data.</text>
</comment>
<organism evidence="2 3">
    <name type="scientific">Methylorubrum rhodinum</name>
    <dbReference type="NCBI Taxonomy" id="29428"/>
    <lineage>
        <taxon>Bacteria</taxon>
        <taxon>Pseudomonadati</taxon>
        <taxon>Pseudomonadota</taxon>
        <taxon>Alphaproteobacteria</taxon>
        <taxon>Hyphomicrobiales</taxon>
        <taxon>Methylobacteriaceae</taxon>
        <taxon>Methylorubrum</taxon>
    </lineage>
</organism>
<keyword evidence="3" id="KW-1185">Reference proteome</keyword>
<accession>A0A840ZTT7</accession>
<dbReference type="RefSeq" id="WP_183573657.1">
    <property type="nucleotide sequence ID" value="NZ_JACHOP010000033.1"/>
</dbReference>
<name>A0A840ZTT7_9HYPH</name>
<reference evidence="2 3" key="1">
    <citation type="submission" date="2020-08" db="EMBL/GenBank/DDBJ databases">
        <title>Genomic Encyclopedia of Type Strains, Phase IV (KMG-IV): sequencing the most valuable type-strain genomes for metagenomic binning, comparative biology and taxonomic classification.</title>
        <authorList>
            <person name="Goeker M."/>
        </authorList>
    </citation>
    <scope>NUCLEOTIDE SEQUENCE [LARGE SCALE GENOMIC DNA]</scope>
    <source>
        <strain evidence="2 3">DSM 2163</strain>
    </source>
</reference>
<feature type="compositionally biased region" description="Low complexity" evidence="1">
    <location>
        <begin position="68"/>
        <end position="80"/>
    </location>
</feature>
<evidence type="ECO:0000313" key="2">
    <source>
        <dbReference type="EMBL" id="MBB5760053.1"/>
    </source>
</evidence>
<gene>
    <name evidence="2" type="ORF">HNR00_004794</name>
</gene>
<feature type="region of interest" description="Disordered" evidence="1">
    <location>
        <begin position="59"/>
        <end position="80"/>
    </location>
</feature>
<sequence>MPRLVTYTISDREDGRFDVTATIEPDKVFRRSGLATLAEAEEWVDGLRVLMAALGAPVAQKSPDEPVAAARTTPARRGAR</sequence>
<dbReference type="Proteomes" id="UP000583454">
    <property type="component" value="Unassembled WGS sequence"/>
</dbReference>
<proteinExistence type="predicted"/>
<protein>
    <submittedName>
        <fullName evidence="2">Uncharacterized protein</fullName>
    </submittedName>
</protein>
<dbReference type="EMBL" id="JACHOP010000033">
    <property type="protein sequence ID" value="MBB5760053.1"/>
    <property type="molecule type" value="Genomic_DNA"/>
</dbReference>
<evidence type="ECO:0000256" key="1">
    <source>
        <dbReference type="SAM" id="MobiDB-lite"/>
    </source>
</evidence>
<evidence type="ECO:0000313" key="3">
    <source>
        <dbReference type="Proteomes" id="UP000583454"/>
    </source>
</evidence>